<dbReference type="AlphaFoldDB" id="A0A0C9WYD4"/>
<sequence length="152" mass="17214">MTLPDGLYTLKATPFIPVYATNNGLKEIVTILEQNPSTVERQIWNIYAVEGKQDVYHVYVDTFVGREGWALKDDSSVPHGPIITTREHIGEWHIDSLHNGRPFSYTIRPVTKAVGAAYYVATNNESQVVVKALPITDRDVPYWQIQPPLIHQ</sequence>
<reference evidence="6 7" key="1">
    <citation type="submission" date="2014-04" db="EMBL/GenBank/DDBJ databases">
        <authorList>
            <consortium name="DOE Joint Genome Institute"/>
            <person name="Kuo A."/>
            <person name="Kohler A."/>
            <person name="Nagy L.G."/>
            <person name="Floudas D."/>
            <person name="Copeland A."/>
            <person name="Barry K.W."/>
            <person name="Cichocki N."/>
            <person name="Veneault-Fourrey C."/>
            <person name="LaButti K."/>
            <person name="Lindquist E.A."/>
            <person name="Lipzen A."/>
            <person name="Lundell T."/>
            <person name="Morin E."/>
            <person name="Murat C."/>
            <person name="Sun H."/>
            <person name="Tunlid A."/>
            <person name="Henrissat B."/>
            <person name="Grigoriev I.V."/>
            <person name="Hibbett D.S."/>
            <person name="Martin F."/>
            <person name="Nordberg H.P."/>
            <person name="Cantor M.N."/>
            <person name="Hua S.X."/>
        </authorList>
    </citation>
    <scope>NUCLEOTIDE SEQUENCE [LARGE SCALE GENOMIC DNA]</scope>
    <source>
        <strain evidence="6 7">LaAM-08-1</strain>
    </source>
</reference>
<accession>A0A0C9WYD4</accession>
<dbReference type="OrthoDB" id="3076125at2759"/>
<gene>
    <name evidence="6" type="ORF">K443DRAFT_92300</name>
</gene>
<proteinExistence type="inferred from homology"/>
<keyword evidence="2" id="KW-0646">Protease inhibitor</keyword>
<dbReference type="EMBL" id="KN838566">
    <property type="protein sequence ID" value="KIK04820.1"/>
    <property type="molecule type" value="Genomic_DNA"/>
</dbReference>
<comment type="function">
    <text evidence="4">Binds and inhibits cysteine proteinases. Inhibits most strongly papain and cathepsin L, more weakly bromelain and cathepsin B while it is completely ineffective against cathepsin H.</text>
</comment>
<keyword evidence="7" id="KW-1185">Reference proteome</keyword>
<dbReference type="Pfam" id="PF10467">
    <property type="entry name" value="Inhibitor_I48"/>
    <property type="match status" value="1"/>
</dbReference>
<evidence type="ECO:0000313" key="6">
    <source>
        <dbReference type="EMBL" id="KIK04820.1"/>
    </source>
</evidence>
<dbReference type="Proteomes" id="UP000054477">
    <property type="component" value="Unassembled WGS sequence"/>
</dbReference>
<evidence type="ECO:0000256" key="1">
    <source>
        <dbReference type="ARBA" id="ARBA00011738"/>
    </source>
</evidence>
<evidence type="ECO:0000256" key="3">
    <source>
        <dbReference type="ARBA" id="ARBA00022704"/>
    </source>
</evidence>
<dbReference type="HOGENOM" id="CLU_139305_1_0_1"/>
<dbReference type="Gene3D" id="2.80.10.50">
    <property type="match status" value="1"/>
</dbReference>
<comment type="subunit">
    <text evidence="1">Homodimer.</text>
</comment>
<name>A0A0C9WYD4_9AGAR</name>
<evidence type="ECO:0008006" key="8">
    <source>
        <dbReference type="Google" id="ProtNLM"/>
    </source>
</evidence>
<dbReference type="InterPro" id="IPR019508">
    <property type="entry name" value="Prot_inh_I48_clitocypin"/>
</dbReference>
<evidence type="ECO:0000313" key="7">
    <source>
        <dbReference type="Proteomes" id="UP000054477"/>
    </source>
</evidence>
<dbReference type="GO" id="GO:0004869">
    <property type="term" value="F:cysteine-type endopeptidase inhibitor activity"/>
    <property type="evidence" value="ECO:0007669"/>
    <property type="project" value="UniProtKB-KW"/>
</dbReference>
<organism evidence="6 7">
    <name type="scientific">Laccaria amethystina LaAM-08-1</name>
    <dbReference type="NCBI Taxonomy" id="1095629"/>
    <lineage>
        <taxon>Eukaryota</taxon>
        <taxon>Fungi</taxon>
        <taxon>Dikarya</taxon>
        <taxon>Basidiomycota</taxon>
        <taxon>Agaricomycotina</taxon>
        <taxon>Agaricomycetes</taxon>
        <taxon>Agaricomycetidae</taxon>
        <taxon>Agaricales</taxon>
        <taxon>Agaricineae</taxon>
        <taxon>Hydnangiaceae</taxon>
        <taxon>Laccaria</taxon>
    </lineage>
</organism>
<comment type="similarity">
    <text evidence="5">Belongs to the protease inhibitor I48 family.</text>
</comment>
<reference evidence="7" key="2">
    <citation type="submission" date="2015-01" db="EMBL/GenBank/DDBJ databases">
        <title>Evolutionary Origins and Diversification of the Mycorrhizal Mutualists.</title>
        <authorList>
            <consortium name="DOE Joint Genome Institute"/>
            <consortium name="Mycorrhizal Genomics Consortium"/>
            <person name="Kohler A."/>
            <person name="Kuo A."/>
            <person name="Nagy L.G."/>
            <person name="Floudas D."/>
            <person name="Copeland A."/>
            <person name="Barry K.W."/>
            <person name="Cichocki N."/>
            <person name="Veneault-Fourrey C."/>
            <person name="LaButti K."/>
            <person name="Lindquist E.A."/>
            <person name="Lipzen A."/>
            <person name="Lundell T."/>
            <person name="Morin E."/>
            <person name="Murat C."/>
            <person name="Riley R."/>
            <person name="Ohm R."/>
            <person name="Sun H."/>
            <person name="Tunlid A."/>
            <person name="Henrissat B."/>
            <person name="Grigoriev I.V."/>
            <person name="Hibbett D.S."/>
            <person name="Martin F."/>
        </authorList>
    </citation>
    <scope>NUCLEOTIDE SEQUENCE [LARGE SCALE GENOMIC DNA]</scope>
    <source>
        <strain evidence="7">LaAM-08-1</strain>
    </source>
</reference>
<evidence type="ECO:0000256" key="4">
    <source>
        <dbReference type="ARBA" id="ARBA00024855"/>
    </source>
</evidence>
<evidence type="ECO:0000256" key="2">
    <source>
        <dbReference type="ARBA" id="ARBA00022690"/>
    </source>
</evidence>
<keyword evidence="3" id="KW-0789">Thiol protease inhibitor</keyword>
<evidence type="ECO:0000256" key="5">
    <source>
        <dbReference type="ARBA" id="ARBA00025775"/>
    </source>
</evidence>
<protein>
    <recommendedName>
        <fullName evidence="8">Ricin B lectin domain-containing protein</fullName>
    </recommendedName>
</protein>